<accession>A0A6J5S341</accession>
<gene>
    <name evidence="1" type="ORF">UFOVP1154_20</name>
    <name evidence="2" type="ORF">UFOVP1341_17</name>
    <name evidence="3" type="ORF">UFOVP1601_10</name>
</gene>
<dbReference type="EMBL" id="LR797292">
    <property type="protein sequence ID" value="CAB4200016.1"/>
    <property type="molecule type" value="Genomic_DNA"/>
</dbReference>
<protein>
    <submittedName>
        <fullName evidence="2">Uncharacterized protein</fullName>
    </submittedName>
</protein>
<dbReference type="EMBL" id="LR797107">
    <property type="protein sequence ID" value="CAB4187212.1"/>
    <property type="molecule type" value="Genomic_DNA"/>
</dbReference>
<dbReference type="EMBL" id="LR797469">
    <property type="protein sequence ID" value="CAB4218295.1"/>
    <property type="molecule type" value="Genomic_DNA"/>
</dbReference>
<name>A0A6J5S341_9CAUD</name>
<evidence type="ECO:0000313" key="2">
    <source>
        <dbReference type="EMBL" id="CAB4200016.1"/>
    </source>
</evidence>
<sequence length="73" mass="8115">MNMTIELQPWIVPNFVIGKMPPRPKQDGIQEAPKWHLSEVDASDLARMCDAFRAEVFAKAGKPDPAQQGSSHV</sequence>
<evidence type="ECO:0000313" key="3">
    <source>
        <dbReference type="EMBL" id="CAB4218295.1"/>
    </source>
</evidence>
<evidence type="ECO:0000313" key="1">
    <source>
        <dbReference type="EMBL" id="CAB4187212.1"/>
    </source>
</evidence>
<organism evidence="2">
    <name type="scientific">uncultured Caudovirales phage</name>
    <dbReference type="NCBI Taxonomy" id="2100421"/>
    <lineage>
        <taxon>Viruses</taxon>
        <taxon>Duplodnaviria</taxon>
        <taxon>Heunggongvirae</taxon>
        <taxon>Uroviricota</taxon>
        <taxon>Caudoviricetes</taxon>
        <taxon>Peduoviridae</taxon>
        <taxon>Maltschvirus</taxon>
        <taxon>Maltschvirus maltsch</taxon>
    </lineage>
</organism>
<proteinExistence type="predicted"/>
<reference evidence="2" key="1">
    <citation type="submission" date="2020-05" db="EMBL/GenBank/DDBJ databases">
        <authorList>
            <person name="Chiriac C."/>
            <person name="Salcher M."/>
            <person name="Ghai R."/>
            <person name="Kavagutti S V."/>
        </authorList>
    </citation>
    <scope>NUCLEOTIDE SEQUENCE</scope>
</reference>